<feature type="region of interest" description="Disordered" evidence="1">
    <location>
        <begin position="78"/>
        <end position="103"/>
    </location>
</feature>
<name>X1HMH3_9ZZZZ</name>
<reference evidence="2" key="1">
    <citation type="journal article" date="2014" name="Front. Microbiol.">
        <title>High frequency of phylogenetically diverse reductive dehalogenase-homologous genes in deep subseafloor sedimentary metagenomes.</title>
        <authorList>
            <person name="Kawai M."/>
            <person name="Futagami T."/>
            <person name="Toyoda A."/>
            <person name="Takaki Y."/>
            <person name="Nishi S."/>
            <person name="Hori S."/>
            <person name="Arai W."/>
            <person name="Tsubouchi T."/>
            <person name="Morono Y."/>
            <person name="Uchiyama I."/>
            <person name="Ito T."/>
            <person name="Fujiyama A."/>
            <person name="Inagaki F."/>
            <person name="Takami H."/>
        </authorList>
    </citation>
    <scope>NUCLEOTIDE SEQUENCE</scope>
    <source>
        <strain evidence="2">Expedition CK06-06</strain>
    </source>
</reference>
<proteinExistence type="predicted"/>
<evidence type="ECO:0000313" key="2">
    <source>
        <dbReference type="EMBL" id="GAH46473.1"/>
    </source>
</evidence>
<comment type="caution">
    <text evidence="2">The sequence shown here is derived from an EMBL/GenBank/DDBJ whole genome shotgun (WGS) entry which is preliminary data.</text>
</comment>
<protein>
    <submittedName>
        <fullName evidence="2">Uncharacterized protein</fullName>
    </submittedName>
</protein>
<sequence>MPQKDYQRITNEAANRLKNLKYKLRCSLMNDGSRDAYSEKGRNHGKILDEIHKLEQELPKLKWKITREDIIYELKQATKNGASVEHHRKLHEKLSHHDTKHPH</sequence>
<evidence type="ECO:0000256" key="1">
    <source>
        <dbReference type="SAM" id="MobiDB-lite"/>
    </source>
</evidence>
<dbReference type="EMBL" id="BARU01007603">
    <property type="protein sequence ID" value="GAH46473.1"/>
    <property type="molecule type" value="Genomic_DNA"/>
</dbReference>
<accession>X1HMH3</accession>
<gene>
    <name evidence="2" type="ORF">S03H2_14978</name>
</gene>
<organism evidence="2">
    <name type="scientific">marine sediment metagenome</name>
    <dbReference type="NCBI Taxonomy" id="412755"/>
    <lineage>
        <taxon>unclassified sequences</taxon>
        <taxon>metagenomes</taxon>
        <taxon>ecological metagenomes</taxon>
    </lineage>
</organism>
<dbReference type="AlphaFoldDB" id="X1HMH3"/>